<organism evidence="1 2">
    <name type="scientific">Claveliimonas bilis</name>
    <dbReference type="NCBI Taxonomy" id="3028070"/>
    <lineage>
        <taxon>Bacteria</taxon>
        <taxon>Bacillati</taxon>
        <taxon>Bacillota</taxon>
        <taxon>Clostridia</taxon>
        <taxon>Lachnospirales</taxon>
        <taxon>Lachnospiraceae</taxon>
        <taxon>Claveliimonas</taxon>
    </lineage>
</organism>
<evidence type="ECO:0008006" key="3">
    <source>
        <dbReference type="Google" id="ProtNLM"/>
    </source>
</evidence>
<evidence type="ECO:0000313" key="2">
    <source>
        <dbReference type="Proteomes" id="UP001305815"/>
    </source>
</evidence>
<name>A0ABM8I9B2_9FIRM</name>
<sequence length="48" mass="5295">MPRMTGRIGKKISVNSNQKQYHTRLGRQGENACLVGVLRNKLTGGIGR</sequence>
<gene>
    <name evidence="1" type="ORF">Lac1_16430</name>
</gene>
<dbReference type="EMBL" id="AP027742">
    <property type="protein sequence ID" value="BDZ77460.1"/>
    <property type="molecule type" value="Genomic_DNA"/>
</dbReference>
<keyword evidence="2" id="KW-1185">Reference proteome</keyword>
<dbReference type="Proteomes" id="UP001305815">
    <property type="component" value="Chromosome"/>
</dbReference>
<evidence type="ECO:0000313" key="1">
    <source>
        <dbReference type="EMBL" id="BDZ77460.1"/>
    </source>
</evidence>
<reference evidence="2" key="1">
    <citation type="journal article" date="2023" name="Int. J. Syst. Evol. Microbiol.">
        <title>Claveliimonas bilis gen. nov., sp. nov., deoxycholic acid-producing bacteria isolated from human faeces, and reclassification of Sellimonas monacensis Zenner et al. 2021 as Claveliimonas monacensis comb. nov.</title>
        <authorList>
            <person name="Hisatomi A."/>
            <person name="Kastawa N.W.E.P.G."/>
            <person name="Song I."/>
            <person name="Ohkuma M."/>
            <person name="Fukiya S."/>
            <person name="Sakamoto M."/>
        </authorList>
    </citation>
    <scope>NUCLEOTIDE SEQUENCE [LARGE SCALE GENOMIC DNA]</scope>
    <source>
        <strain evidence="2">12BBH14</strain>
    </source>
</reference>
<protein>
    <recommendedName>
        <fullName evidence="3">Transposase</fullName>
    </recommendedName>
</protein>
<proteinExistence type="predicted"/>
<dbReference type="RefSeq" id="WP_316268822.1">
    <property type="nucleotide sequence ID" value="NZ_AP027744.1"/>
</dbReference>
<accession>A0ABM8I9B2</accession>